<keyword evidence="2 7" id="KW-0812">Transmembrane</keyword>
<dbReference type="SUPFAM" id="SSF52540">
    <property type="entry name" value="P-loop containing nucleoside triphosphate hydrolases"/>
    <property type="match status" value="1"/>
</dbReference>
<gene>
    <name evidence="10" type="ORF">RFH51_12365</name>
</gene>
<dbReference type="SMART" id="SM00382">
    <property type="entry name" value="AAA"/>
    <property type="match status" value="1"/>
</dbReference>
<dbReference type="SUPFAM" id="SSF90123">
    <property type="entry name" value="ABC transporter transmembrane region"/>
    <property type="match status" value="1"/>
</dbReference>
<keyword evidence="6 7" id="KW-0472">Membrane</keyword>
<dbReference type="PANTHER" id="PTHR24221:SF261">
    <property type="entry name" value="GLUTATHIONE_L-CYSTEINE TRANSPORT SYSTEM ATP-BINDING_PERMEASE PROTEIN CYDD"/>
    <property type="match status" value="1"/>
</dbReference>
<dbReference type="GO" id="GO:0140359">
    <property type="term" value="F:ABC-type transporter activity"/>
    <property type="evidence" value="ECO:0007669"/>
    <property type="project" value="InterPro"/>
</dbReference>
<sequence length="533" mass="57863">MSDPNLRTLFTGSVLSPVLRVAVPKLFAGTFAAVLSSVAMLAALWFLVRFIGDFSAQWLLFSVLLWVGAALFAACSSWWVHDAEARFSGKLRRKIAQHLVRLPTSVRHKQDDHALKRLVSDDIATLHHMMAHLPSEIAIFTVIPLLSIGILIATVGVSALWILLPGCIAALYYLILVPYISKRDGAARMQVMFDIIAKADDYVRGIRINRIYGQQSGALAAYNKATEYFTKTMVMWVAKVATLAAIAVALLQAVATFAIAYWLAYQYDTMTLATTLLFSLAIVTPALRLGHGLDYVAAGRAAAGRLAAFLQQAILTSGQMQDLPDHDAVLSLADVTYAAEDRDIFQNLNFVFPKNSITMISGTSGVGKSTLLRLIAGLEPLKSGKIKVGEIDLADLTAHARHQHILLIPQGMDVLASSVRANLALSAPDATDQQLIQALTKAQLDVMLDTDAVLLSGGEKQRLNIARAFLTQANIILLDEPTSALDQMHAEKLMQALQELAQKEHKTLLIVSHDQSLLANTQSTLVLQGAGNP</sequence>
<dbReference type="InterPro" id="IPR003439">
    <property type="entry name" value="ABC_transporter-like_ATP-bd"/>
</dbReference>
<evidence type="ECO:0000256" key="5">
    <source>
        <dbReference type="ARBA" id="ARBA00022989"/>
    </source>
</evidence>
<feature type="transmembrane region" description="Helical" evidence="7">
    <location>
        <begin position="26"/>
        <end position="52"/>
    </location>
</feature>
<dbReference type="Gene3D" id="3.40.50.300">
    <property type="entry name" value="P-loop containing nucleotide triphosphate hydrolases"/>
    <property type="match status" value="1"/>
</dbReference>
<feature type="transmembrane region" description="Helical" evidence="7">
    <location>
        <begin position="240"/>
        <end position="264"/>
    </location>
</feature>
<evidence type="ECO:0000256" key="7">
    <source>
        <dbReference type="SAM" id="Phobius"/>
    </source>
</evidence>
<dbReference type="Pfam" id="PF00664">
    <property type="entry name" value="ABC_membrane"/>
    <property type="match status" value="1"/>
</dbReference>
<dbReference type="InterPro" id="IPR003593">
    <property type="entry name" value="AAA+_ATPase"/>
</dbReference>
<dbReference type="AlphaFoldDB" id="A0AAW8JLX7"/>
<evidence type="ECO:0000259" key="8">
    <source>
        <dbReference type="PROSITE" id="PS50893"/>
    </source>
</evidence>
<dbReference type="PROSITE" id="PS50893">
    <property type="entry name" value="ABC_TRANSPORTER_2"/>
    <property type="match status" value="1"/>
</dbReference>
<keyword evidence="5 7" id="KW-1133">Transmembrane helix</keyword>
<evidence type="ECO:0000259" key="9">
    <source>
        <dbReference type="PROSITE" id="PS50929"/>
    </source>
</evidence>
<comment type="subcellular location">
    <subcellularLocation>
        <location evidence="1">Cell membrane</location>
        <topology evidence="1">Multi-pass membrane protein</topology>
    </subcellularLocation>
</comment>
<proteinExistence type="predicted"/>
<dbReference type="GO" id="GO:0005524">
    <property type="term" value="F:ATP binding"/>
    <property type="evidence" value="ECO:0007669"/>
    <property type="project" value="UniProtKB-KW"/>
</dbReference>
<feature type="domain" description="ABC transmembrane type-1" evidence="9">
    <location>
        <begin position="27"/>
        <end position="298"/>
    </location>
</feature>
<dbReference type="PROSITE" id="PS50929">
    <property type="entry name" value="ABC_TM1F"/>
    <property type="match status" value="1"/>
</dbReference>
<feature type="transmembrane region" description="Helical" evidence="7">
    <location>
        <begin position="161"/>
        <end position="180"/>
    </location>
</feature>
<evidence type="ECO:0000256" key="2">
    <source>
        <dbReference type="ARBA" id="ARBA00022692"/>
    </source>
</evidence>
<evidence type="ECO:0000256" key="3">
    <source>
        <dbReference type="ARBA" id="ARBA00022741"/>
    </source>
</evidence>
<dbReference type="Gene3D" id="1.20.1560.10">
    <property type="entry name" value="ABC transporter type 1, transmembrane domain"/>
    <property type="match status" value="1"/>
</dbReference>
<dbReference type="Pfam" id="PF00005">
    <property type="entry name" value="ABC_tran"/>
    <property type="match status" value="1"/>
</dbReference>
<accession>A0AAW8JLX7</accession>
<feature type="domain" description="ABC transporter" evidence="8">
    <location>
        <begin position="330"/>
        <end position="530"/>
    </location>
</feature>
<evidence type="ECO:0000313" key="10">
    <source>
        <dbReference type="EMBL" id="MDQ9072253.1"/>
    </source>
</evidence>
<comment type="caution">
    <text evidence="10">The sequence shown here is derived from an EMBL/GenBank/DDBJ whole genome shotgun (WGS) entry which is preliminary data.</text>
</comment>
<protein>
    <submittedName>
        <fullName evidence="10">ABC transporter ATP-binding protein</fullName>
    </submittedName>
</protein>
<evidence type="ECO:0000256" key="6">
    <source>
        <dbReference type="ARBA" id="ARBA00023136"/>
    </source>
</evidence>
<dbReference type="InterPro" id="IPR039421">
    <property type="entry name" value="Type_1_exporter"/>
</dbReference>
<dbReference type="PANTHER" id="PTHR24221">
    <property type="entry name" value="ATP-BINDING CASSETTE SUB-FAMILY B"/>
    <property type="match status" value="1"/>
</dbReference>
<feature type="transmembrane region" description="Helical" evidence="7">
    <location>
        <begin position="270"/>
        <end position="290"/>
    </location>
</feature>
<dbReference type="EMBL" id="JAVIDA010000017">
    <property type="protein sequence ID" value="MDQ9072253.1"/>
    <property type="molecule type" value="Genomic_DNA"/>
</dbReference>
<dbReference type="InterPro" id="IPR011527">
    <property type="entry name" value="ABC1_TM_dom"/>
</dbReference>
<dbReference type="Proteomes" id="UP001243195">
    <property type="component" value="Unassembled WGS sequence"/>
</dbReference>
<evidence type="ECO:0000313" key="11">
    <source>
        <dbReference type="Proteomes" id="UP001243195"/>
    </source>
</evidence>
<feature type="transmembrane region" description="Helical" evidence="7">
    <location>
        <begin position="137"/>
        <end position="155"/>
    </location>
</feature>
<dbReference type="GO" id="GO:0005886">
    <property type="term" value="C:plasma membrane"/>
    <property type="evidence" value="ECO:0007669"/>
    <property type="project" value="UniProtKB-SubCell"/>
</dbReference>
<name>A0AAW8JLX7_9GAMM</name>
<organism evidence="10 11">
    <name type="scientific">Acinetobacter gerneri</name>
    <dbReference type="NCBI Taxonomy" id="202952"/>
    <lineage>
        <taxon>Bacteria</taxon>
        <taxon>Pseudomonadati</taxon>
        <taxon>Pseudomonadota</taxon>
        <taxon>Gammaproteobacteria</taxon>
        <taxon>Moraxellales</taxon>
        <taxon>Moraxellaceae</taxon>
        <taxon>Acinetobacter</taxon>
    </lineage>
</organism>
<reference evidence="10" key="1">
    <citation type="submission" date="2023-08" db="EMBL/GenBank/DDBJ databases">
        <title>Emergence of clinically-relevant ST2 carbapenem-resistant Acinetobacter baumannii strains in hospital sewages in Zhejiang, East of China.</title>
        <authorList>
            <person name="Kaichao C."/>
            <person name="Zhang R."/>
        </authorList>
    </citation>
    <scope>NUCLEOTIDE SEQUENCE</scope>
    <source>
        <strain evidence="10">M-SY-60</strain>
    </source>
</reference>
<dbReference type="RefSeq" id="WP_308956671.1">
    <property type="nucleotide sequence ID" value="NZ_JAVICY010000020.1"/>
</dbReference>
<feature type="transmembrane region" description="Helical" evidence="7">
    <location>
        <begin position="58"/>
        <end position="80"/>
    </location>
</feature>
<dbReference type="InterPro" id="IPR027417">
    <property type="entry name" value="P-loop_NTPase"/>
</dbReference>
<dbReference type="GO" id="GO:0034040">
    <property type="term" value="F:ATPase-coupled lipid transmembrane transporter activity"/>
    <property type="evidence" value="ECO:0007669"/>
    <property type="project" value="TreeGrafter"/>
</dbReference>
<dbReference type="InterPro" id="IPR017871">
    <property type="entry name" value="ABC_transporter-like_CS"/>
</dbReference>
<dbReference type="CDD" id="cd03228">
    <property type="entry name" value="ABCC_MRP_Like"/>
    <property type="match status" value="1"/>
</dbReference>
<keyword evidence="4 10" id="KW-0067">ATP-binding</keyword>
<dbReference type="PROSITE" id="PS00211">
    <property type="entry name" value="ABC_TRANSPORTER_1"/>
    <property type="match status" value="1"/>
</dbReference>
<evidence type="ECO:0000256" key="4">
    <source>
        <dbReference type="ARBA" id="ARBA00022840"/>
    </source>
</evidence>
<evidence type="ECO:0000256" key="1">
    <source>
        <dbReference type="ARBA" id="ARBA00004651"/>
    </source>
</evidence>
<dbReference type="InterPro" id="IPR036640">
    <property type="entry name" value="ABC1_TM_sf"/>
</dbReference>
<keyword evidence="3" id="KW-0547">Nucleotide-binding</keyword>
<dbReference type="GO" id="GO:0016887">
    <property type="term" value="F:ATP hydrolysis activity"/>
    <property type="evidence" value="ECO:0007669"/>
    <property type="project" value="InterPro"/>
</dbReference>